<dbReference type="PROSITE" id="PS00610">
    <property type="entry name" value="NA_NEUROTRAN_SYMP_1"/>
    <property type="match status" value="1"/>
</dbReference>
<dbReference type="PROSITE" id="PS50267">
    <property type="entry name" value="NA_NEUROTRAN_SYMP_3"/>
    <property type="match status" value="1"/>
</dbReference>
<evidence type="ECO:0000256" key="3">
    <source>
        <dbReference type="ARBA" id="ARBA00022692"/>
    </source>
</evidence>
<gene>
    <name evidence="8" type="ORF">C1880_08710</name>
</gene>
<dbReference type="PANTHER" id="PTHR42948">
    <property type="entry name" value="TRANSPORTER"/>
    <property type="match status" value="1"/>
</dbReference>
<organism evidence="8 9">
    <name type="scientific">Senegalimassilia anaerobia</name>
    <dbReference type="NCBI Taxonomy" id="1473216"/>
    <lineage>
        <taxon>Bacteria</taxon>
        <taxon>Bacillati</taxon>
        <taxon>Actinomycetota</taxon>
        <taxon>Coriobacteriia</taxon>
        <taxon>Coriobacteriales</taxon>
        <taxon>Coriobacteriaceae</taxon>
        <taxon>Senegalimassilia</taxon>
    </lineage>
</organism>
<accession>A0A369L5H0</accession>
<feature type="transmembrane region" description="Helical" evidence="7">
    <location>
        <begin position="392"/>
        <end position="411"/>
    </location>
</feature>
<reference evidence="8 9" key="1">
    <citation type="journal article" date="2018" name="Elife">
        <title>Discovery and characterization of a prevalent human gut bacterial enzyme sufficient for the inactivation of a family of plant toxins.</title>
        <authorList>
            <person name="Koppel N."/>
            <person name="Bisanz J.E."/>
            <person name="Pandelia M.E."/>
            <person name="Turnbaugh P.J."/>
            <person name="Balskus E.P."/>
        </authorList>
    </citation>
    <scope>NUCLEOTIDE SEQUENCE [LARGE SCALE GENOMIC DNA]</scope>
    <source>
        <strain evidence="9">anaerobia AP69FAA</strain>
    </source>
</reference>
<dbReference type="PRINTS" id="PR00176">
    <property type="entry name" value="NANEUSMPORT"/>
</dbReference>
<dbReference type="NCBIfam" id="NF037979">
    <property type="entry name" value="Na_transp"/>
    <property type="match status" value="1"/>
</dbReference>
<dbReference type="Pfam" id="PF00209">
    <property type="entry name" value="SNF"/>
    <property type="match status" value="2"/>
</dbReference>
<name>A0A369L5H0_9ACTN</name>
<feature type="transmembrane region" description="Helical" evidence="7">
    <location>
        <begin position="314"/>
        <end position="335"/>
    </location>
</feature>
<dbReference type="InterPro" id="IPR037272">
    <property type="entry name" value="SNS_sf"/>
</dbReference>
<comment type="subcellular location">
    <subcellularLocation>
        <location evidence="1">Membrane</location>
        <topology evidence="1">Multi-pass membrane protein</topology>
    </subcellularLocation>
</comment>
<feature type="transmembrane region" description="Helical" evidence="7">
    <location>
        <begin position="265"/>
        <end position="289"/>
    </location>
</feature>
<dbReference type="SUPFAM" id="SSF161070">
    <property type="entry name" value="SNF-like"/>
    <property type="match status" value="1"/>
</dbReference>
<dbReference type="GO" id="GO:0015293">
    <property type="term" value="F:symporter activity"/>
    <property type="evidence" value="ECO:0007669"/>
    <property type="project" value="UniProtKB-KW"/>
</dbReference>
<dbReference type="OrthoDB" id="9762833at2"/>
<proteinExistence type="inferred from homology"/>
<dbReference type="AlphaFoldDB" id="A0A369L5H0"/>
<dbReference type="CDD" id="cd10336">
    <property type="entry name" value="SLC6sbd_Tyt1-Like"/>
    <property type="match status" value="1"/>
</dbReference>
<feature type="transmembrane region" description="Helical" evidence="7">
    <location>
        <begin position="440"/>
        <end position="462"/>
    </location>
</feature>
<dbReference type="Proteomes" id="UP000253792">
    <property type="component" value="Unassembled WGS sequence"/>
</dbReference>
<keyword evidence="3 6" id="KW-0812">Transmembrane</keyword>
<evidence type="ECO:0000256" key="4">
    <source>
        <dbReference type="ARBA" id="ARBA00022989"/>
    </source>
</evidence>
<feature type="transmembrane region" description="Helical" evidence="7">
    <location>
        <begin position="144"/>
        <end position="163"/>
    </location>
</feature>
<keyword evidence="9" id="KW-1185">Reference proteome</keyword>
<dbReference type="InterPro" id="IPR000175">
    <property type="entry name" value="Na/ntran_symport"/>
</dbReference>
<comment type="caution">
    <text evidence="8">The sequence shown here is derived from an EMBL/GenBank/DDBJ whole genome shotgun (WGS) entry which is preliminary data.</text>
</comment>
<keyword evidence="5 7" id="KW-0472">Membrane</keyword>
<evidence type="ECO:0000313" key="9">
    <source>
        <dbReference type="Proteomes" id="UP000253792"/>
    </source>
</evidence>
<sequence>MEREKFGTRLGFILVSAGCAIGLGNVWRFPYITGEYGGAAFVIMYLVFLAIFALPALIMEFAAGRASQRSIARSYDVLEPAGTKWHAFKWLALAGNYLLMMFYTTVGGWMLAFVVKSASGEFVGLESSQVADVFNGLLADPVQLAVYMLIIVGVGVGVTRAGVQKGVERVTKVMMMALFVVLVALCVRAVTLPGAAEGLRFYLMPDFSKMFAGATLAEQLATFGDAVYAAMGQAFFTVSVGMGGMSIFGSYIGKDHTLTGEAVRVAGLDTLVALMAGLVIFPSCFAFGVEPGSGPGLVFITLPSVFNEMPFGQLWAVLFFVFMTFAALSTVIAVFENIMSFTMDQWGTPRKKACLVNGVLLAVLSMPCVLGFNVLAGFTVPGIGDIQAIEDFLVSNNILPWGGLLLVLFCTRKSGWGWEGFLAEADTGSGLKFPRWARGYVAYVIPVGMLIVFAMGYAPIIAKWAGLG</sequence>
<evidence type="ECO:0000256" key="6">
    <source>
        <dbReference type="RuleBase" id="RU003732"/>
    </source>
</evidence>
<evidence type="ECO:0000256" key="2">
    <source>
        <dbReference type="ARBA" id="ARBA00022448"/>
    </source>
</evidence>
<feature type="transmembrane region" description="Helical" evidence="7">
    <location>
        <begin position="175"/>
        <end position="196"/>
    </location>
</feature>
<evidence type="ECO:0000256" key="1">
    <source>
        <dbReference type="ARBA" id="ARBA00004141"/>
    </source>
</evidence>
<feature type="transmembrane region" description="Helical" evidence="7">
    <location>
        <begin position="226"/>
        <end position="253"/>
    </location>
</feature>
<feature type="transmembrane region" description="Helical" evidence="7">
    <location>
        <begin position="36"/>
        <end position="59"/>
    </location>
</feature>
<keyword evidence="4 7" id="KW-1133">Transmembrane helix</keyword>
<protein>
    <recommendedName>
        <fullName evidence="6">Transporter</fullName>
    </recommendedName>
</protein>
<comment type="similarity">
    <text evidence="6">Belongs to the sodium:neurotransmitter symporter (SNF) (TC 2.A.22) family.</text>
</comment>
<keyword evidence="6" id="KW-0769">Symport</keyword>
<evidence type="ECO:0000313" key="8">
    <source>
        <dbReference type="EMBL" id="RDB54624.1"/>
    </source>
</evidence>
<feature type="transmembrane region" description="Helical" evidence="7">
    <location>
        <begin position="355"/>
        <end position="380"/>
    </location>
</feature>
<dbReference type="RefSeq" id="WP_114621141.1">
    <property type="nucleotide sequence ID" value="NZ_DBFARL010000047.1"/>
</dbReference>
<evidence type="ECO:0000256" key="5">
    <source>
        <dbReference type="ARBA" id="ARBA00023136"/>
    </source>
</evidence>
<dbReference type="GO" id="GO:0016020">
    <property type="term" value="C:membrane"/>
    <property type="evidence" value="ECO:0007669"/>
    <property type="project" value="UniProtKB-SubCell"/>
</dbReference>
<keyword evidence="2 6" id="KW-0813">Transport</keyword>
<dbReference type="EMBL" id="PPTP01000008">
    <property type="protein sequence ID" value="RDB54624.1"/>
    <property type="molecule type" value="Genomic_DNA"/>
</dbReference>
<dbReference type="PANTHER" id="PTHR42948:SF1">
    <property type="entry name" value="TRANSPORTER"/>
    <property type="match status" value="1"/>
</dbReference>
<evidence type="ECO:0000256" key="7">
    <source>
        <dbReference type="SAM" id="Phobius"/>
    </source>
</evidence>
<feature type="transmembrane region" description="Helical" evidence="7">
    <location>
        <begin position="90"/>
        <end position="115"/>
    </location>
</feature>
<dbReference type="InterPro" id="IPR047218">
    <property type="entry name" value="YocR/YhdH-like"/>
</dbReference>
<feature type="transmembrane region" description="Helical" evidence="7">
    <location>
        <begin position="12"/>
        <end position="30"/>
    </location>
</feature>
<dbReference type="STRING" id="1034345.GCA_000236865_01924"/>